<protein>
    <submittedName>
        <fullName evidence="1">2188_t:CDS:1</fullName>
    </submittedName>
</protein>
<accession>A0ACA9P6P7</accession>
<proteinExistence type="predicted"/>
<dbReference type="EMBL" id="CAJVPT010029899">
    <property type="protein sequence ID" value="CAG8692372.1"/>
    <property type="molecule type" value="Genomic_DNA"/>
</dbReference>
<evidence type="ECO:0000313" key="2">
    <source>
        <dbReference type="Proteomes" id="UP000789525"/>
    </source>
</evidence>
<gene>
    <name evidence="1" type="ORF">ACOLOM_LOCUS9878</name>
</gene>
<dbReference type="Proteomes" id="UP000789525">
    <property type="component" value="Unassembled WGS sequence"/>
</dbReference>
<name>A0ACA9P6P7_9GLOM</name>
<feature type="non-terminal residue" evidence="1">
    <location>
        <position position="1"/>
    </location>
</feature>
<keyword evidence="2" id="KW-1185">Reference proteome</keyword>
<comment type="caution">
    <text evidence="1">The sequence shown here is derived from an EMBL/GenBank/DDBJ whole genome shotgun (WGS) entry which is preliminary data.</text>
</comment>
<organism evidence="1 2">
    <name type="scientific">Acaulospora colombiana</name>
    <dbReference type="NCBI Taxonomy" id="27376"/>
    <lineage>
        <taxon>Eukaryota</taxon>
        <taxon>Fungi</taxon>
        <taxon>Fungi incertae sedis</taxon>
        <taxon>Mucoromycota</taxon>
        <taxon>Glomeromycotina</taxon>
        <taxon>Glomeromycetes</taxon>
        <taxon>Diversisporales</taxon>
        <taxon>Acaulosporaceae</taxon>
        <taxon>Acaulospora</taxon>
    </lineage>
</organism>
<reference evidence="1" key="1">
    <citation type="submission" date="2021-06" db="EMBL/GenBank/DDBJ databases">
        <authorList>
            <person name="Kallberg Y."/>
            <person name="Tangrot J."/>
            <person name="Rosling A."/>
        </authorList>
    </citation>
    <scope>NUCLEOTIDE SEQUENCE</scope>
    <source>
        <strain evidence="1">CL356</strain>
    </source>
</reference>
<sequence>VYFKVLLPSPKRDYSARATERPNHHRGGMRIEADILRIFVGNFGIAEYFRPYDVELEPVQAQFYMLIHDSMGDSNMRIK</sequence>
<evidence type="ECO:0000313" key="1">
    <source>
        <dbReference type="EMBL" id="CAG8692372.1"/>
    </source>
</evidence>